<reference evidence="6 7" key="1">
    <citation type="submission" date="2020-07" db="EMBL/GenBank/DDBJ databases">
        <title>Genomic Encyclopedia of Type Strains, Phase IV (KMG-V): Genome sequencing to study the core and pangenomes of soil and plant-associated prokaryotes.</title>
        <authorList>
            <person name="Whitman W."/>
        </authorList>
    </citation>
    <scope>NUCLEOTIDE SEQUENCE [LARGE SCALE GENOMIC DNA]</scope>
    <source>
        <strain evidence="6 7">SAS40</strain>
    </source>
</reference>
<evidence type="ECO:0000256" key="3">
    <source>
        <dbReference type="ARBA" id="ARBA00023143"/>
    </source>
</evidence>
<protein>
    <recommendedName>
        <fullName evidence="4 5">Flagellar hook-basal body complex protein FliE</fullName>
    </recommendedName>
</protein>
<dbReference type="NCBIfam" id="TIGR00205">
    <property type="entry name" value="fliE"/>
    <property type="match status" value="1"/>
</dbReference>
<gene>
    <name evidence="4" type="primary">fliE</name>
    <name evidence="6" type="ORF">FHW18_005045</name>
</gene>
<keyword evidence="6" id="KW-0966">Cell projection</keyword>
<keyword evidence="6" id="KW-0282">Flagellum</keyword>
<dbReference type="GO" id="GO:0071973">
    <property type="term" value="P:bacterial-type flagellum-dependent cell motility"/>
    <property type="evidence" value="ECO:0007669"/>
    <property type="project" value="InterPro"/>
</dbReference>
<dbReference type="GO" id="GO:0005198">
    <property type="term" value="F:structural molecule activity"/>
    <property type="evidence" value="ECO:0007669"/>
    <property type="project" value="UniProtKB-UniRule"/>
</dbReference>
<keyword evidence="3 4" id="KW-0975">Bacterial flagellum</keyword>
<dbReference type="InterPro" id="IPR001624">
    <property type="entry name" value="FliE"/>
</dbReference>
<evidence type="ECO:0000313" key="7">
    <source>
        <dbReference type="Proteomes" id="UP000542125"/>
    </source>
</evidence>
<organism evidence="6 7">
    <name type="scientific">Pigmentiphaga litoralis</name>
    <dbReference type="NCBI Taxonomy" id="516702"/>
    <lineage>
        <taxon>Bacteria</taxon>
        <taxon>Pseudomonadati</taxon>
        <taxon>Pseudomonadota</taxon>
        <taxon>Betaproteobacteria</taxon>
        <taxon>Burkholderiales</taxon>
        <taxon>Alcaligenaceae</taxon>
        <taxon>Pigmentiphaga</taxon>
    </lineage>
</organism>
<comment type="subcellular location">
    <subcellularLocation>
        <location evidence="1 4">Bacterial flagellum basal body</location>
    </subcellularLocation>
</comment>
<sequence length="118" mass="12392">MDRIQNVLSSTLAASEGASTGMARAAQMLGRPEALIGGGAAEGPAPSFSNILSSAIQSVNSAQNQSKVLQRGYQMGDPEVGLEQTMIAMNKASLSFQMLTQARNKVVQAYTDVMNMPV</sequence>
<comment type="similarity">
    <text evidence="2 4">Belongs to the FliE family.</text>
</comment>
<dbReference type="GO" id="GO:0009425">
    <property type="term" value="C:bacterial-type flagellum basal body"/>
    <property type="evidence" value="ECO:0007669"/>
    <property type="project" value="UniProtKB-SubCell"/>
</dbReference>
<dbReference type="PANTHER" id="PTHR34653">
    <property type="match status" value="1"/>
</dbReference>
<dbReference type="Pfam" id="PF02049">
    <property type="entry name" value="FliE"/>
    <property type="match status" value="1"/>
</dbReference>
<evidence type="ECO:0000256" key="1">
    <source>
        <dbReference type="ARBA" id="ARBA00004117"/>
    </source>
</evidence>
<name>A0A7Y9LQG7_9BURK</name>
<evidence type="ECO:0000256" key="4">
    <source>
        <dbReference type="HAMAP-Rule" id="MF_00724"/>
    </source>
</evidence>
<dbReference type="HAMAP" id="MF_00724">
    <property type="entry name" value="FliE"/>
    <property type="match status" value="1"/>
</dbReference>
<dbReference type="PRINTS" id="PR01006">
    <property type="entry name" value="FLGHOOKFLIE"/>
</dbReference>
<keyword evidence="6" id="KW-0969">Cilium</keyword>
<dbReference type="PANTHER" id="PTHR34653:SF1">
    <property type="entry name" value="FLAGELLAR HOOK-BASAL BODY COMPLEX PROTEIN FLIE"/>
    <property type="match status" value="1"/>
</dbReference>
<comment type="caution">
    <text evidence="6">The sequence shown here is derived from an EMBL/GenBank/DDBJ whole genome shotgun (WGS) entry which is preliminary data.</text>
</comment>
<dbReference type="EMBL" id="JACBYR010000003">
    <property type="protein sequence ID" value="NYE85726.1"/>
    <property type="molecule type" value="Genomic_DNA"/>
</dbReference>
<evidence type="ECO:0000256" key="2">
    <source>
        <dbReference type="ARBA" id="ARBA00009272"/>
    </source>
</evidence>
<accession>A0A7Y9LQG7</accession>
<evidence type="ECO:0000313" key="6">
    <source>
        <dbReference type="EMBL" id="NYE85726.1"/>
    </source>
</evidence>
<keyword evidence="7" id="KW-1185">Reference proteome</keyword>
<dbReference type="RefSeq" id="WP_257022695.1">
    <property type="nucleotide sequence ID" value="NZ_JACBYR010000003.1"/>
</dbReference>
<dbReference type="Proteomes" id="UP000542125">
    <property type="component" value="Unassembled WGS sequence"/>
</dbReference>
<dbReference type="AlphaFoldDB" id="A0A7Y9LQG7"/>
<dbReference type="GO" id="GO:0003774">
    <property type="term" value="F:cytoskeletal motor activity"/>
    <property type="evidence" value="ECO:0007669"/>
    <property type="project" value="InterPro"/>
</dbReference>
<evidence type="ECO:0000256" key="5">
    <source>
        <dbReference type="NCBIfam" id="TIGR00205"/>
    </source>
</evidence>
<proteinExistence type="inferred from homology"/>